<accession>A0A1G2P0X9</accession>
<evidence type="ECO:0000256" key="1">
    <source>
        <dbReference type="ARBA" id="ARBA00001933"/>
    </source>
</evidence>
<reference evidence="6 7" key="1">
    <citation type="journal article" date="2016" name="Nat. Commun.">
        <title>Thousands of microbial genomes shed light on interconnected biogeochemical processes in an aquifer system.</title>
        <authorList>
            <person name="Anantharaman K."/>
            <person name="Brown C.T."/>
            <person name="Hug L.A."/>
            <person name="Sharon I."/>
            <person name="Castelle C.J."/>
            <person name="Probst A.J."/>
            <person name="Thomas B.C."/>
            <person name="Singh A."/>
            <person name="Wilkins M.J."/>
            <person name="Karaoz U."/>
            <person name="Brodie E.L."/>
            <person name="Williams K.H."/>
            <person name="Hubbard S.S."/>
            <person name="Banfield J.F."/>
        </authorList>
    </citation>
    <scope>NUCLEOTIDE SEQUENCE [LARGE SCALE GENOMIC DNA]</scope>
</reference>
<dbReference type="Proteomes" id="UP000176429">
    <property type="component" value="Unassembled WGS sequence"/>
</dbReference>
<keyword evidence="3 4" id="KW-0663">Pyridoxal phosphate</keyword>
<dbReference type="InterPro" id="IPR001917">
    <property type="entry name" value="Aminotrans_II_pyridoxalP_BS"/>
</dbReference>
<dbReference type="EMBL" id="MHSH01000015">
    <property type="protein sequence ID" value="OHA41933.1"/>
    <property type="molecule type" value="Genomic_DNA"/>
</dbReference>
<dbReference type="Gene3D" id="3.40.640.10">
    <property type="entry name" value="Type I PLP-dependent aspartate aminotransferase-like (Major domain)"/>
    <property type="match status" value="1"/>
</dbReference>
<gene>
    <name evidence="6" type="ORF">A3H68_02390</name>
</gene>
<dbReference type="Gene3D" id="3.90.1150.10">
    <property type="entry name" value="Aspartate Aminotransferase, domain 1"/>
    <property type="match status" value="1"/>
</dbReference>
<comment type="similarity">
    <text evidence="4">Belongs to the class-II pyridoxal-phosphate-dependent aminotransferase family.</text>
</comment>
<evidence type="ECO:0000256" key="2">
    <source>
        <dbReference type="ARBA" id="ARBA00022679"/>
    </source>
</evidence>
<evidence type="ECO:0000256" key="3">
    <source>
        <dbReference type="ARBA" id="ARBA00022898"/>
    </source>
</evidence>
<dbReference type="SUPFAM" id="SSF53383">
    <property type="entry name" value="PLP-dependent transferases"/>
    <property type="match status" value="1"/>
</dbReference>
<dbReference type="GO" id="GO:0016740">
    <property type="term" value="F:transferase activity"/>
    <property type="evidence" value="ECO:0007669"/>
    <property type="project" value="UniProtKB-KW"/>
</dbReference>
<name>A0A1G2P0X9_9BACT</name>
<dbReference type="CDD" id="cd06454">
    <property type="entry name" value="KBL_like"/>
    <property type="match status" value="1"/>
</dbReference>
<dbReference type="Pfam" id="PF00155">
    <property type="entry name" value="Aminotran_1_2"/>
    <property type="match status" value="1"/>
</dbReference>
<evidence type="ECO:0000313" key="6">
    <source>
        <dbReference type="EMBL" id="OHA41933.1"/>
    </source>
</evidence>
<protein>
    <recommendedName>
        <fullName evidence="5">Aminotransferase class I/classII large domain-containing protein</fullName>
    </recommendedName>
</protein>
<evidence type="ECO:0000313" key="7">
    <source>
        <dbReference type="Proteomes" id="UP000176429"/>
    </source>
</evidence>
<dbReference type="PROSITE" id="PS00599">
    <property type="entry name" value="AA_TRANSFER_CLASS_2"/>
    <property type="match status" value="1"/>
</dbReference>
<dbReference type="InterPro" id="IPR015424">
    <property type="entry name" value="PyrdxlP-dep_Trfase"/>
</dbReference>
<dbReference type="AlphaFoldDB" id="A0A1G2P0X9"/>
<dbReference type="InterPro" id="IPR015421">
    <property type="entry name" value="PyrdxlP-dep_Trfase_major"/>
</dbReference>
<dbReference type="InterPro" id="IPR004839">
    <property type="entry name" value="Aminotransferase_I/II_large"/>
</dbReference>
<evidence type="ECO:0000259" key="5">
    <source>
        <dbReference type="Pfam" id="PF00155"/>
    </source>
</evidence>
<proteinExistence type="inferred from homology"/>
<evidence type="ECO:0000256" key="4">
    <source>
        <dbReference type="RuleBase" id="RU003693"/>
    </source>
</evidence>
<dbReference type="InterPro" id="IPR050087">
    <property type="entry name" value="AON_synthase_class-II"/>
</dbReference>
<comment type="caution">
    <text evidence="6">The sequence shown here is derived from an EMBL/GenBank/DDBJ whole genome shotgun (WGS) entry which is preliminary data.</text>
</comment>
<comment type="cofactor">
    <cofactor evidence="1 4">
        <name>pyridoxal 5'-phosphate</name>
        <dbReference type="ChEBI" id="CHEBI:597326"/>
    </cofactor>
</comment>
<dbReference type="InterPro" id="IPR015422">
    <property type="entry name" value="PyrdxlP-dep_Trfase_small"/>
</dbReference>
<sequence length="406" mass="44731">MKKISETLSFVKKHGLFPNTPVVESPHAPEVVVDGKKVLMFATNNYLGMMKDSRVIESAVEGVRKWGIGNGSARLLTGNLEIHNQLEAKIASFKKREAAISFVTGYMANAGSLPALANVYEPSLLSFMTGKTVKNRDTVFFSDENNHASIIAGIRLSKSEKVVYKHCDPVDLEEKLKAYPITHRKIIATDGVFSMDGDIAPLPQILELAEKYNAMTYVDDAHATGILGAHGRGIEDYFNVEGKTNVIMGTFTKAYGGVGGFVVSSQDVIDYLKISADSFIFTAPISPPVVYGLITAIDLVEKETWRREKLLENAKYLREKLNELKFNTGNSSTQIIPIIIGDEKEAMKLSQSLLERNIFVPVARWPAVPKGSARLRLTVTCEHSKEQIDVLVKNLGEIGRELGVVK</sequence>
<dbReference type="PANTHER" id="PTHR13693">
    <property type="entry name" value="CLASS II AMINOTRANSFERASE/8-AMINO-7-OXONONANOATE SYNTHASE"/>
    <property type="match status" value="1"/>
</dbReference>
<feature type="domain" description="Aminotransferase class I/classII large" evidence="5">
    <location>
        <begin position="37"/>
        <end position="394"/>
    </location>
</feature>
<organism evidence="6 7">
    <name type="scientific">Candidatus Taylorbacteria bacterium RIFCSPLOWO2_02_FULL_46_40</name>
    <dbReference type="NCBI Taxonomy" id="1802329"/>
    <lineage>
        <taxon>Bacteria</taxon>
        <taxon>Candidatus Tayloriibacteriota</taxon>
    </lineage>
</organism>
<dbReference type="GO" id="GO:0030170">
    <property type="term" value="F:pyridoxal phosphate binding"/>
    <property type="evidence" value="ECO:0007669"/>
    <property type="project" value="InterPro"/>
</dbReference>
<keyword evidence="2" id="KW-0808">Transferase</keyword>